<dbReference type="InterPro" id="IPR016167">
    <property type="entry name" value="FAD-bd_PCMH_sub1"/>
</dbReference>
<evidence type="ECO:0000256" key="4">
    <source>
        <dbReference type="ARBA" id="ARBA00022827"/>
    </source>
</evidence>
<feature type="domain" description="FAD-binding PCMH-type" evidence="6">
    <location>
        <begin position="85"/>
        <end position="256"/>
    </location>
</feature>
<dbReference type="PANTHER" id="PTHR42973:SF39">
    <property type="entry name" value="FAD-BINDING PCMH-TYPE DOMAIN-CONTAINING PROTEIN"/>
    <property type="match status" value="1"/>
</dbReference>
<reference evidence="7 8" key="1">
    <citation type="submission" date="2017-10" db="EMBL/GenBank/DDBJ databases">
        <title>Sedimentibacterium mangrovi gen. nov., sp. nov., a novel member of family Phyllobacteriacea isolated from mangrove sediment.</title>
        <authorList>
            <person name="Liao H."/>
            <person name="Tian Y."/>
        </authorList>
    </citation>
    <scope>NUCLEOTIDE SEQUENCE [LARGE SCALE GENOMIC DNA]</scope>
    <source>
        <strain evidence="7 8">X9-2-2</strain>
    </source>
</reference>
<comment type="cofactor">
    <cofactor evidence="1">
        <name>FAD</name>
        <dbReference type="ChEBI" id="CHEBI:57692"/>
    </cofactor>
</comment>
<evidence type="ECO:0000256" key="1">
    <source>
        <dbReference type="ARBA" id="ARBA00001974"/>
    </source>
</evidence>
<organism evidence="7 8">
    <name type="scientific">Zhengella mangrovi</name>
    <dbReference type="NCBI Taxonomy" id="1982044"/>
    <lineage>
        <taxon>Bacteria</taxon>
        <taxon>Pseudomonadati</taxon>
        <taxon>Pseudomonadota</taxon>
        <taxon>Alphaproteobacteria</taxon>
        <taxon>Hyphomicrobiales</taxon>
        <taxon>Notoacmeibacteraceae</taxon>
        <taxon>Zhengella</taxon>
    </lineage>
</organism>
<sequence length="510" mass="54035">MHRAGLLAGVLMPVPRRKQCGISLKTSTATQRAADGIRLPAAAVRTWNETMNIQELKRGLRGAAIEIFDPASRQICDDLVWNGRKPQLRPRYVVRAAEAADVARAMAFAAANGLSVSPRGGGHNFTGIALKGEVVVDVSALDHLQIDVRAGTALVGPGVTNERLAAALARHGFAFPVGHCATVPVSGYLLGGGVGWNAGEWGIACFSVVGVDVVLADGRLVHADDEHHPDILWAARGAGPEFFGVVTGYKVRLFEAPKAILSSVHVYAPGDAAGVGEWAERAMRHAPANLEFTVKVSAPPPEANAPEGAFVLAVIATAFAASEAEARAILDRLFADAPATAMERMDAMPTPFDVLYQLTSVSTPEGKRYAVDTLWSDASFARILASMVADYARRPSPHSFALVALRSPNAKAPGDAAFSRIGEVFASVYTIWDREADDAANMSWLRRTMGAIEPVATGTYVGESDLERADRPVSIHSPAVVARLAALCRLHDPHGRFRSLTGPAAARPAA</sequence>
<dbReference type="Proteomes" id="UP000221168">
    <property type="component" value="Unassembled WGS sequence"/>
</dbReference>
<comment type="caution">
    <text evidence="7">The sequence shown here is derived from an EMBL/GenBank/DDBJ whole genome shotgun (WGS) entry which is preliminary data.</text>
</comment>
<comment type="similarity">
    <text evidence="2">Belongs to the oxygen-dependent FAD-linked oxidoreductase family.</text>
</comment>
<protein>
    <recommendedName>
        <fullName evidence="6">FAD-binding PCMH-type domain-containing protein</fullName>
    </recommendedName>
</protein>
<dbReference type="OrthoDB" id="9775082at2"/>
<dbReference type="EMBL" id="PDVP01000006">
    <property type="protein sequence ID" value="PHP66834.1"/>
    <property type="molecule type" value="Genomic_DNA"/>
</dbReference>
<keyword evidence="4" id="KW-0274">FAD</keyword>
<dbReference type="PROSITE" id="PS51387">
    <property type="entry name" value="FAD_PCMH"/>
    <property type="match status" value="1"/>
</dbReference>
<dbReference type="AlphaFoldDB" id="A0A2G1QMZ1"/>
<dbReference type="InterPro" id="IPR016169">
    <property type="entry name" value="FAD-bd_PCMH_sub2"/>
</dbReference>
<gene>
    <name evidence="7" type="ORF">CSC94_12080</name>
</gene>
<evidence type="ECO:0000313" key="8">
    <source>
        <dbReference type="Proteomes" id="UP000221168"/>
    </source>
</evidence>
<dbReference type="Gene3D" id="3.30.465.10">
    <property type="match status" value="1"/>
</dbReference>
<evidence type="ECO:0000256" key="2">
    <source>
        <dbReference type="ARBA" id="ARBA00005466"/>
    </source>
</evidence>
<keyword evidence="3" id="KW-0285">Flavoprotein</keyword>
<evidence type="ECO:0000259" key="6">
    <source>
        <dbReference type="PROSITE" id="PS51387"/>
    </source>
</evidence>
<proteinExistence type="inferred from homology"/>
<accession>A0A2G1QMZ1</accession>
<keyword evidence="5" id="KW-0560">Oxidoreductase</keyword>
<dbReference type="GO" id="GO:0016491">
    <property type="term" value="F:oxidoreductase activity"/>
    <property type="evidence" value="ECO:0007669"/>
    <property type="project" value="UniProtKB-KW"/>
</dbReference>
<dbReference type="SUPFAM" id="SSF56176">
    <property type="entry name" value="FAD-binding/transporter-associated domain-like"/>
    <property type="match status" value="1"/>
</dbReference>
<keyword evidence="8" id="KW-1185">Reference proteome</keyword>
<dbReference type="PANTHER" id="PTHR42973">
    <property type="entry name" value="BINDING OXIDOREDUCTASE, PUTATIVE (AFU_ORTHOLOGUE AFUA_1G17690)-RELATED"/>
    <property type="match status" value="1"/>
</dbReference>
<dbReference type="Gene3D" id="3.30.43.10">
    <property type="entry name" value="Uridine Diphospho-n-acetylenolpyruvylglucosamine Reductase, domain 2"/>
    <property type="match status" value="1"/>
</dbReference>
<dbReference type="InterPro" id="IPR016166">
    <property type="entry name" value="FAD-bd_PCMH"/>
</dbReference>
<dbReference type="Pfam" id="PF01565">
    <property type="entry name" value="FAD_binding_4"/>
    <property type="match status" value="1"/>
</dbReference>
<dbReference type="InterPro" id="IPR036318">
    <property type="entry name" value="FAD-bd_PCMH-like_sf"/>
</dbReference>
<dbReference type="InterPro" id="IPR006093">
    <property type="entry name" value="Oxy_OxRdtase_FAD_BS"/>
</dbReference>
<dbReference type="Gene3D" id="3.40.462.20">
    <property type="match status" value="1"/>
</dbReference>
<evidence type="ECO:0000313" key="7">
    <source>
        <dbReference type="EMBL" id="PHP66834.1"/>
    </source>
</evidence>
<evidence type="ECO:0000256" key="5">
    <source>
        <dbReference type="ARBA" id="ARBA00023002"/>
    </source>
</evidence>
<name>A0A2G1QMZ1_9HYPH</name>
<dbReference type="GO" id="GO:0071949">
    <property type="term" value="F:FAD binding"/>
    <property type="evidence" value="ECO:0007669"/>
    <property type="project" value="InterPro"/>
</dbReference>
<dbReference type="InterPro" id="IPR050416">
    <property type="entry name" value="FAD-linked_Oxidoreductase"/>
</dbReference>
<dbReference type="InterPro" id="IPR006094">
    <property type="entry name" value="Oxid_FAD_bind_N"/>
</dbReference>
<evidence type="ECO:0000256" key="3">
    <source>
        <dbReference type="ARBA" id="ARBA00022630"/>
    </source>
</evidence>
<dbReference type="PROSITE" id="PS00862">
    <property type="entry name" value="OX2_COVAL_FAD"/>
    <property type="match status" value="1"/>
</dbReference>